<evidence type="ECO:0000256" key="2">
    <source>
        <dbReference type="ARBA" id="ARBA00022670"/>
    </source>
</evidence>
<dbReference type="InterPro" id="IPR007422">
    <property type="entry name" value="Peptidase_Prp"/>
</dbReference>
<name>A0A3N0I351_9FIRM</name>
<gene>
    <name evidence="7" type="ORF">EDX97_02375</name>
</gene>
<evidence type="ECO:0000256" key="4">
    <source>
        <dbReference type="ARBA" id="ARBA00022807"/>
    </source>
</evidence>
<keyword evidence="4" id="KW-0788">Thiol protease</keyword>
<evidence type="ECO:0000256" key="3">
    <source>
        <dbReference type="ARBA" id="ARBA00022801"/>
    </source>
</evidence>
<dbReference type="SUPFAM" id="SSF118010">
    <property type="entry name" value="TM1457-like"/>
    <property type="match status" value="1"/>
</dbReference>
<keyword evidence="1" id="KW-0690">Ribosome biogenesis</keyword>
<dbReference type="Gene3D" id="3.30.70.1490">
    <property type="entry name" value="Cysteine protease Prp"/>
    <property type="match status" value="1"/>
</dbReference>
<accession>A0A3N0I351</accession>
<dbReference type="EMBL" id="RJQC01000001">
    <property type="protein sequence ID" value="RNM31423.1"/>
    <property type="molecule type" value="Genomic_DNA"/>
</dbReference>
<dbReference type="PANTHER" id="PTHR39178">
    <property type="entry name" value="HYPOTHETICAL RIBOSOME-ASSOCIATED PROTEIN"/>
    <property type="match status" value="1"/>
</dbReference>
<evidence type="ECO:0000256" key="6">
    <source>
        <dbReference type="ARBA" id="ARBA00044538"/>
    </source>
</evidence>
<dbReference type="GO" id="GO:0006508">
    <property type="term" value="P:proteolysis"/>
    <property type="evidence" value="ECO:0007669"/>
    <property type="project" value="UniProtKB-KW"/>
</dbReference>
<evidence type="ECO:0000256" key="1">
    <source>
        <dbReference type="ARBA" id="ARBA00022517"/>
    </source>
</evidence>
<sequence>MFIAVHEQRHQKNWELIVVSGHEDQQEHEQYALVCAQVSAISVGILNSIDQQCPNSCELTMEDGFVSIHVKESTPLLQSILETFVIQLDTVAQVNSKTIKIEKVEV</sequence>
<dbReference type="AlphaFoldDB" id="A0A3N0I351"/>
<organism evidence="7 8">
    <name type="scientific">Absicoccus porci</name>
    <dbReference type="NCBI Taxonomy" id="2486576"/>
    <lineage>
        <taxon>Bacteria</taxon>
        <taxon>Bacillati</taxon>
        <taxon>Bacillota</taxon>
        <taxon>Erysipelotrichia</taxon>
        <taxon>Erysipelotrichales</taxon>
        <taxon>Erysipelotrichaceae</taxon>
        <taxon>Absicoccus</taxon>
    </lineage>
</organism>
<evidence type="ECO:0000256" key="5">
    <source>
        <dbReference type="ARBA" id="ARBA00044503"/>
    </source>
</evidence>
<comment type="caution">
    <text evidence="7">The sequence shown here is derived from an EMBL/GenBank/DDBJ whole genome shotgun (WGS) entry which is preliminary data.</text>
</comment>
<keyword evidence="3" id="KW-0378">Hydrolase</keyword>
<dbReference type="InterPro" id="IPR036764">
    <property type="entry name" value="Peptidase_Prp_sf"/>
</dbReference>
<dbReference type="GO" id="GO:0042254">
    <property type="term" value="P:ribosome biogenesis"/>
    <property type="evidence" value="ECO:0007669"/>
    <property type="project" value="UniProtKB-KW"/>
</dbReference>
<comment type="similarity">
    <text evidence="5">Belongs to the Prp family.</text>
</comment>
<protein>
    <recommendedName>
        <fullName evidence="6">Ribosomal processing cysteine protease Prp</fullName>
    </recommendedName>
</protein>
<dbReference type="OrthoDB" id="48998at2"/>
<reference evidence="7 8" key="1">
    <citation type="submission" date="2018-11" db="EMBL/GenBank/DDBJ databases">
        <title>Clostridium sp. nov., a member of the family Erysipelotrichaceae isolated from pig faeces.</title>
        <authorList>
            <person name="Chang Y.-H."/>
        </authorList>
    </citation>
    <scope>NUCLEOTIDE SEQUENCE [LARGE SCALE GENOMIC DNA]</scope>
    <source>
        <strain evidence="7 8">YH-panp20</strain>
    </source>
</reference>
<dbReference type="GO" id="GO:0008234">
    <property type="term" value="F:cysteine-type peptidase activity"/>
    <property type="evidence" value="ECO:0007669"/>
    <property type="project" value="UniProtKB-KW"/>
</dbReference>
<evidence type="ECO:0000313" key="8">
    <source>
        <dbReference type="Proteomes" id="UP000276568"/>
    </source>
</evidence>
<proteinExistence type="inferred from homology"/>
<dbReference type="CDD" id="cd16332">
    <property type="entry name" value="Prp-like"/>
    <property type="match status" value="1"/>
</dbReference>
<dbReference type="RefSeq" id="WP_128519582.1">
    <property type="nucleotide sequence ID" value="NZ_JALFCT010000037.1"/>
</dbReference>
<dbReference type="PANTHER" id="PTHR39178:SF1">
    <property type="entry name" value="RIBOSOMAL-PROCESSING CYSTEINE PROTEASE PRP"/>
    <property type="match status" value="1"/>
</dbReference>
<dbReference type="Pfam" id="PF04327">
    <property type="entry name" value="Peptidase_Prp"/>
    <property type="match status" value="1"/>
</dbReference>
<keyword evidence="2 7" id="KW-0645">Protease</keyword>
<keyword evidence="8" id="KW-1185">Reference proteome</keyword>
<dbReference type="Proteomes" id="UP000276568">
    <property type="component" value="Unassembled WGS sequence"/>
</dbReference>
<evidence type="ECO:0000313" key="7">
    <source>
        <dbReference type="EMBL" id="RNM31423.1"/>
    </source>
</evidence>